<sequence>MTKTTLDLSVYRSLIFNLKLYMIDLFLMIGMFKLFHVLFIHYLWCINSSNEDFIHETDEHIYLKIPHGIPVQYQYPMRAGFPPGTLGTEISALIIPPENNAKSELISLYKNITEYKELIDTNKTRITDFHFKFYESLVKLYDKQLNAKEYNKKIFNNLVLKPSNARLQFMMYYCTARLEFTKNLTDDIFISSVTSQPMTDLANIGNVAPETTVTPEMTVSPEMTAAPETTAASDDAASAAAAAPSVVAPSNAVVPVNANMSSNSTAPSNATVSSGDSIRPNISISHTKTLDVNTTGPLNKTSTKKRPILSSQYDIHQFCPKACAYREGSGFSDEHRSQLNRYNNLCNFPAYFTSTLSKRCSEENYLGLVHLQSFKCECSAGFVWKEQLKSCYLPYGWRQKAERLKTTVSTRRNDRFEYFKENKCSRIGTKSILPIEANTKYAKQQNRDILYHTERCICKDEFYGTYCDKRKDPCKMPIGNVIMGDIACRVNDGNKCIPNKEYGIYTCQCTKAYKKLVNNSTLLPRERAADNCLVRIDPCLINPCKHGICVMSSFTEVPPNYVPENWKYGAGTGRWGMRQRSRYRDCLSKASDCNEEIDRIAGFRGFINKTESIWRQYEYRGCRPRPCDRHLYLASGTRALQRSQLSGQVEEILYQSHTVLIWTMLTFTFIFAMFAFLATFVTKLFSERINRDKT</sequence>
<dbReference type="Proteomes" id="UP000050795">
    <property type="component" value="Unassembled WGS sequence"/>
</dbReference>
<evidence type="ECO:0000256" key="2">
    <source>
        <dbReference type="SAM" id="Phobius"/>
    </source>
</evidence>
<accession>A0AA85IPI9</accession>
<evidence type="ECO:0008006" key="5">
    <source>
        <dbReference type="Google" id="ProtNLM"/>
    </source>
</evidence>
<keyword evidence="2" id="KW-0472">Membrane</keyword>
<reference evidence="4" key="2">
    <citation type="submission" date="2023-11" db="UniProtKB">
        <authorList>
            <consortium name="WormBaseParasite"/>
        </authorList>
    </citation>
    <scope>IDENTIFICATION</scope>
</reference>
<keyword evidence="2" id="KW-1133">Transmembrane helix</keyword>
<protein>
    <recommendedName>
        <fullName evidence="5">EGF-like domain-containing protein</fullName>
    </recommendedName>
</protein>
<dbReference type="WBParaSite" id="TREG1_100280.1">
    <property type="protein sequence ID" value="TREG1_100280.1"/>
    <property type="gene ID" value="TREG1_100280"/>
</dbReference>
<evidence type="ECO:0000313" key="3">
    <source>
        <dbReference type="Proteomes" id="UP000050795"/>
    </source>
</evidence>
<name>A0AA85IPI9_TRIRE</name>
<keyword evidence="2" id="KW-0812">Transmembrane</keyword>
<organism evidence="3 4">
    <name type="scientific">Trichobilharzia regenti</name>
    <name type="common">Nasal bird schistosome</name>
    <dbReference type="NCBI Taxonomy" id="157069"/>
    <lineage>
        <taxon>Eukaryota</taxon>
        <taxon>Metazoa</taxon>
        <taxon>Spiralia</taxon>
        <taxon>Lophotrochozoa</taxon>
        <taxon>Platyhelminthes</taxon>
        <taxon>Trematoda</taxon>
        <taxon>Digenea</taxon>
        <taxon>Strigeidida</taxon>
        <taxon>Schistosomatoidea</taxon>
        <taxon>Schistosomatidae</taxon>
        <taxon>Trichobilharzia</taxon>
    </lineage>
</organism>
<proteinExistence type="predicted"/>
<evidence type="ECO:0000313" key="4">
    <source>
        <dbReference type="WBParaSite" id="TREG1_100280.1"/>
    </source>
</evidence>
<keyword evidence="3" id="KW-1185">Reference proteome</keyword>
<dbReference type="AlphaFoldDB" id="A0AA85IPI9"/>
<feature type="transmembrane region" description="Helical" evidence="2">
    <location>
        <begin position="21"/>
        <end position="44"/>
    </location>
</feature>
<reference evidence="3" key="1">
    <citation type="submission" date="2022-06" db="EMBL/GenBank/DDBJ databases">
        <authorList>
            <person name="Berger JAMES D."/>
            <person name="Berger JAMES D."/>
        </authorList>
    </citation>
    <scope>NUCLEOTIDE SEQUENCE [LARGE SCALE GENOMIC DNA]</scope>
</reference>
<feature type="transmembrane region" description="Helical" evidence="2">
    <location>
        <begin position="659"/>
        <end position="681"/>
    </location>
</feature>
<feature type="region of interest" description="Disordered" evidence="1">
    <location>
        <begin position="262"/>
        <end position="285"/>
    </location>
</feature>
<feature type="compositionally biased region" description="Polar residues" evidence="1">
    <location>
        <begin position="265"/>
        <end position="285"/>
    </location>
</feature>
<evidence type="ECO:0000256" key="1">
    <source>
        <dbReference type="SAM" id="MobiDB-lite"/>
    </source>
</evidence>